<accession>A0AAD8K160</accession>
<dbReference type="AlphaFoldDB" id="A0AAD8K160"/>
<reference evidence="2" key="1">
    <citation type="journal article" date="2023" name="bioRxiv">
        <title>Improved chromosome-level genome assembly for marigold (Tagetes erecta).</title>
        <authorList>
            <person name="Jiang F."/>
            <person name="Yuan L."/>
            <person name="Wang S."/>
            <person name="Wang H."/>
            <person name="Xu D."/>
            <person name="Wang A."/>
            <person name="Fan W."/>
        </authorList>
    </citation>
    <scope>NUCLEOTIDE SEQUENCE</scope>
    <source>
        <strain evidence="2">WSJ</strain>
        <tissue evidence="2">Leaf</tissue>
    </source>
</reference>
<keyword evidence="3" id="KW-1185">Reference proteome</keyword>
<organism evidence="2 3">
    <name type="scientific">Tagetes erecta</name>
    <name type="common">African marigold</name>
    <dbReference type="NCBI Taxonomy" id="13708"/>
    <lineage>
        <taxon>Eukaryota</taxon>
        <taxon>Viridiplantae</taxon>
        <taxon>Streptophyta</taxon>
        <taxon>Embryophyta</taxon>
        <taxon>Tracheophyta</taxon>
        <taxon>Spermatophyta</taxon>
        <taxon>Magnoliopsida</taxon>
        <taxon>eudicotyledons</taxon>
        <taxon>Gunneridae</taxon>
        <taxon>Pentapetalae</taxon>
        <taxon>asterids</taxon>
        <taxon>campanulids</taxon>
        <taxon>Asterales</taxon>
        <taxon>Asteraceae</taxon>
        <taxon>Asteroideae</taxon>
        <taxon>Heliantheae alliance</taxon>
        <taxon>Tageteae</taxon>
        <taxon>Tagetes</taxon>
    </lineage>
</organism>
<feature type="compositionally biased region" description="Basic and acidic residues" evidence="1">
    <location>
        <begin position="1"/>
        <end position="13"/>
    </location>
</feature>
<comment type="caution">
    <text evidence="2">The sequence shown here is derived from an EMBL/GenBank/DDBJ whole genome shotgun (WGS) entry which is preliminary data.</text>
</comment>
<dbReference type="EMBL" id="JAUHHV010000008">
    <property type="protein sequence ID" value="KAK1413833.1"/>
    <property type="molecule type" value="Genomic_DNA"/>
</dbReference>
<evidence type="ECO:0000313" key="2">
    <source>
        <dbReference type="EMBL" id="KAK1413833.1"/>
    </source>
</evidence>
<evidence type="ECO:0000256" key="1">
    <source>
        <dbReference type="SAM" id="MobiDB-lite"/>
    </source>
</evidence>
<dbReference type="Proteomes" id="UP001229421">
    <property type="component" value="Unassembled WGS sequence"/>
</dbReference>
<feature type="region of interest" description="Disordered" evidence="1">
    <location>
        <begin position="1"/>
        <end position="24"/>
    </location>
</feature>
<name>A0AAD8K160_TARER</name>
<protein>
    <submittedName>
        <fullName evidence="2">Uncharacterized protein</fullName>
    </submittedName>
</protein>
<proteinExistence type="predicted"/>
<evidence type="ECO:0000313" key="3">
    <source>
        <dbReference type="Proteomes" id="UP001229421"/>
    </source>
</evidence>
<gene>
    <name evidence="2" type="ORF">QVD17_29569</name>
</gene>
<sequence length="105" mass="11792">MHMVGHKEREPLEKTNQGFLDHDDGWKREKEKCSGGLLALFRNVKNVSMLAKVKQSGDCGSQTLGQLAKHVLVDHLKLFKAAPNPISPMHQLVSFPLTLSLSWLF</sequence>